<feature type="transmembrane region" description="Helical" evidence="6">
    <location>
        <begin position="72"/>
        <end position="90"/>
    </location>
</feature>
<comment type="pathway">
    <text evidence="6">Cell wall biogenesis; peptidoglycan biosynthesis.</text>
</comment>
<feature type="transmembrane region" description="Helical" evidence="6">
    <location>
        <begin position="301"/>
        <end position="319"/>
    </location>
</feature>
<dbReference type="PANTHER" id="PTHR30474:SF1">
    <property type="entry name" value="PEPTIDOGLYCAN GLYCOSYLTRANSFERASE MRDB"/>
    <property type="match status" value="1"/>
</dbReference>
<keyword evidence="4 6" id="KW-1133">Transmembrane helix</keyword>
<comment type="similarity">
    <text evidence="6">Belongs to the SEDS family. MrdB/RodA subfamily.</text>
</comment>
<dbReference type="NCBIfam" id="TIGR02210">
    <property type="entry name" value="rodA_shape"/>
    <property type="match status" value="1"/>
</dbReference>
<dbReference type="PANTHER" id="PTHR30474">
    <property type="entry name" value="CELL CYCLE PROTEIN"/>
    <property type="match status" value="1"/>
</dbReference>
<comment type="catalytic activity">
    <reaction evidence="6">
        <text>[GlcNAc-(1-&gt;4)-Mur2Ac(oyl-L-Ala-gamma-D-Glu-L-Lys-D-Ala-D-Ala)](n)-di-trans,octa-cis-undecaprenyl diphosphate + beta-D-GlcNAc-(1-&gt;4)-Mur2Ac(oyl-L-Ala-gamma-D-Glu-L-Lys-D-Ala-D-Ala)-di-trans,octa-cis-undecaprenyl diphosphate = [GlcNAc-(1-&gt;4)-Mur2Ac(oyl-L-Ala-gamma-D-Glu-L-Lys-D-Ala-D-Ala)](n+1)-di-trans,octa-cis-undecaprenyl diphosphate + di-trans,octa-cis-undecaprenyl diphosphate + H(+)</text>
        <dbReference type="Rhea" id="RHEA:23708"/>
        <dbReference type="Rhea" id="RHEA-COMP:9602"/>
        <dbReference type="Rhea" id="RHEA-COMP:9603"/>
        <dbReference type="ChEBI" id="CHEBI:15378"/>
        <dbReference type="ChEBI" id="CHEBI:58405"/>
        <dbReference type="ChEBI" id="CHEBI:60033"/>
        <dbReference type="ChEBI" id="CHEBI:78435"/>
        <dbReference type="EC" id="2.4.99.28"/>
    </reaction>
</comment>
<feature type="transmembrane region" description="Helical" evidence="6">
    <location>
        <begin position="339"/>
        <end position="361"/>
    </location>
</feature>
<dbReference type="RefSeq" id="WP_256310991.1">
    <property type="nucleotide sequence ID" value="NZ_JANGAC010000004.1"/>
</dbReference>
<feature type="transmembrane region" description="Helical" evidence="6">
    <location>
        <begin position="12"/>
        <end position="36"/>
    </location>
</feature>
<dbReference type="Proteomes" id="UP001524478">
    <property type="component" value="Unassembled WGS sequence"/>
</dbReference>
<evidence type="ECO:0000256" key="6">
    <source>
        <dbReference type="HAMAP-Rule" id="MF_02079"/>
    </source>
</evidence>
<keyword evidence="2 6" id="KW-0812">Transmembrane</keyword>
<name>A0ABT1S8W0_9FIRM</name>
<feature type="transmembrane region" description="Helical" evidence="6">
    <location>
        <begin position="272"/>
        <end position="294"/>
    </location>
</feature>
<evidence type="ECO:0000256" key="4">
    <source>
        <dbReference type="ARBA" id="ARBA00022989"/>
    </source>
</evidence>
<sequence length="368" mass="41179">MFNLKKKAYKKFDYILFLTTLLLCGYGLLMIMSATLSKETMSYVKTQGIATILGLVAIVILVLLDYEFLGKLYIPIYAVCNILLIAVLVFGTGDKDWGSRSWLTIGPITFQPAEFVKIGLIISLAKFIDNHKENINEPFTLLKILAFAFAPVVLILLQPDAGTAMVFIFFIAVMLFIAGVKWKYIGYAFLLGLLSLPILWFKLDNYQKNRILNFLDPERDLIDSGLQAYQGKIAIGSGKVFGRGLFQGAQTQFNYIPEKQTDFIFSVIGEELGLMGGLGLIFLYFILLSRFILIARKSKDLFGSLMIVGFAAMFLFHIWENIGMTMGLMPITGIPLPFISHGGTFQLSNMICIGIILSVSVHREELSF</sequence>
<evidence type="ECO:0000256" key="1">
    <source>
        <dbReference type="ARBA" id="ARBA00004141"/>
    </source>
</evidence>
<reference evidence="7 8" key="1">
    <citation type="submission" date="2022-06" db="EMBL/GenBank/DDBJ databases">
        <title>Isolation of gut microbiota from human fecal samples.</title>
        <authorList>
            <person name="Pamer E.G."/>
            <person name="Barat B."/>
            <person name="Waligurski E."/>
            <person name="Medina S."/>
            <person name="Paddock L."/>
            <person name="Mostad J."/>
        </authorList>
    </citation>
    <scope>NUCLEOTIDE SEQUENCE [LARGE SCALE GENOMIC DNA]</scope>
    <source>
        <strain evidence="7 8">DFI.7.95</strain>
    </source>
</reference>
<feature type="transmembrane region" description="Helical" evidence="6">
    <location>
        <begin position="187"/>
        <end position="203"/>
    </location>
</feature>
<keyword evidence="8" id="KW-1185">Reference proteome</keyword>
<evidence type="ECO:0000256" key="5">
    <source>
        <dbReference type="ARBA" id="ARBA00023136"/>
    </source>
</evidence>
<feature type="transmembrane region" description="Helical" evidence="6">
    <location>
        <begin position="163"/>
        <end position="180"/>
    </location>
</feature>
<keyword evidence="6" id="KW-0573">Peptidoglycan synthesis</keyword>
<keyword evidence="6" id="KW-0961">Cell wall biogenesis/degradation</keyword>
<proteinExistence type="inferred from homology"/>
<evidence type="ECO:0000256" key="2">
    <source>
        <dbReference type="ARBA" id="ARBA00022692"/>
    </source>
</evidence>
<dbReference type="EC" id="2.4.99.28" evidence="6"/>
<keyword evidence="3 6" id="KW-0133">Cell shape</keyword>
<keyword evidence="6" id="KW-0328">Glycosyltransferase</keyword>
<evidence type="ECO:0000256" key="3">
    <source>
        <dbReference type="ARBA" id="ARBA00022960"/>
    </source>
</evidence>
<keyword evidence="6" id="KW-1003">Cell membrane</keyword>
<evidence type="ECO:0000313" key="8">
    <source>
        <dbReference type="Proteomes" id="UP001524478"/>
    </source>
</evidence>
<dbReference type="InterPro" id="IPR011923">
    <property type="entry name" value="RodA/MrdB"/>
</dbReference>
<evidence type="ECO:0000313" key="7">
    <source>
        <dbReference type="EMBL" id="MCQ4922910.1"/>
    </source>
</evidence>
<gene>
    <name evidence="6 7" type="primary">rodA</name>
    <name evidence="7" type="ORF">NE686_07435</name>
</gene>
<feature type="transmembrane region" description="Helical" evidence="6">
    <location>
        <begin position="48"/>
        <end position="65"/>
    </location>
</feature>
<comment type="function">
    <text evidence="6">Peptidoglycan polymerase that is essential for cell wall elongation.</text>
</comment>
<feature type="transmembrane region" description="Helical" evidence="6">
    <location>
        <begin position="110"/>
        <end position="128"/>
    </location>
</feature>
<dbReference type="EMBL" id="JANGAC010000004">
    <property type="protein sequence ID" value="MCQ4922910.1"/>
    <property type="molecule type" value="Genomic_DNA"/>
</dbReference>
<accession>A0ABT1S8W0</accession>
<keyword evidence="5 6" id="KW-0472">Membrane</keyword>
<comment type="subcellular location">
    <subcellularLocation>
        <location evidence="6">Cell membrane</location>
        <topology evidence="6">Multi-pass membrane protein</topology>
    </subcellularLocation>
    <subcellularLocation>
        <location evidence="1">Membrane</location>
        <topology evidence="1">Multi-pass membrane protein</topology>
    </subcellularLocation>
</comment>
<feature type="transmembrane region" description="Helical" evidence="6">
    <location>
        <begin position="140"/>
        <end position="157"/>
    </location>
</feature>
<keyword evidence="6" id="KW-0808">Transferase</keyword>
<dbReference type="Pfam" id="PF01098">
    <property type="entry name" value="FTSW_RODA_SPOVE"/>
    <property type="match status" value="1"/>
</dbReference>
<comment type="caution">
    <text evidence="7">The sequence shown here is derived from an EMBL/GenBank/DDBJ whole genome shotgun (WGS) entry which is preliminary data.</text>
</comment>
<dbReference type="HAMAP" id="MF_02079">
    <property type="entry name" value="PGT_RodA"/>
    <property type="match status" value="1"/>
</dbReference>
<protein>
    <recommendedName>
        <fullName evidence="6">Peptidoglycan glycosyltransferase RodA</fullName>
        <shortName evidence="6">PGT</shortName>
        <ecNumber evidence="6">2.4.99.28</ecNumber>
    </recommendedName>
    <alternativeName>
        <fullName evidence="6">Cell elongation protein RodA</fullName>
    </alternativeName>
    <alternativeName>
        <fullName evidence="6">Cell wall polymerase</fullName>
    </alternativeName>
    <alternativeName>
        <fullName evidence="6">Peptidoglycan polymerase</fullName>
        <shortName evidence="6">PG polymerase</shortName>
    </alternativeName>
</protein>
<organism evidence="7 8">
    <name type="scientific">Tissierella carlieri</name>
    <dbReference type="NCBI Taxonomy" id="689904"/>
    <lineage>
        <taxon>Bacteria</taxon>
        <taxon>Bacillati</taxon>
        <taxon>Bacillota</taxon>
        <taxon>Tissierellia</taxon>
        <taxon>Tissierellales</taxon>
        <taxon>Tissierellaceae</taxon>
        <taxon>Tissierella</taxon>
    </lineage>
</organism>
<dbReference type="InterPro" id="IPR001182">
    <property type="entry name" value="FtsW/RodA"/>
</dbReference>